<dbReference type="EMBL" id="JYDS01000306">
    <property type="protein sequence ID" value="KRZ15875.1"/>
    <property type="molecule type" value="Genomic_DNA"/>
</dbReference>
<name>A0A0V1HYS1_TRIPS</name>
<dbReference type="AlphaFoldDB" id="A0A0V1HYS1"/>
<keyword evidence="1" id="KW-0378">Hydrolase</keyword>
<proteinExistence type="predicted"/>
<evidence type="ECO:0000313" key="1">
    <source>
        <dbReference type="EMBL" id="KRZ15875.1"/>
    </source>
</evidence>
<keyword evidence="1" id="KW-0347">Helicase</keyword>
<keyword evidence="1" id="KW-0547">Nucleotide-binding</keyword>
<reference evidence="1 2" key="1">
    <citation type="submission" date="2015-01" db="EMBL/GenBank/DDBJ databases">
        <title>Evolution of Trichinella species and genotypes.</title>
        <authorList>
            <person name="Korhonen P.K."/>
            <person name="Edoardo P."/>
            <person name="Giuseppe L.R."/>
            <person name="Gasser R.B."/>
        </authorList>
    </citation>
    <scope>NUCLEOTIDE SEQUENCE [LARGE SCALE GENOMIC DNA]</scope>
    <source>
        <strain evidence="1">ISS588</strain>
    </source>
</reference>
<evidence type="ECO:0000313" key="2">
    <source>
        <dbReference type="Proteomes" id="UP000054805"/>
    </source>
</evidence>
<organism evidence="1 2">
    <name type="scientific">Trichinella pseudospiralis</name>
    <name type="common">Parasitic roundworm</name>
    <dbReference type="NCBI Taxonomy" id="6337"/>
    <lineage>
        <taxon>Eukaryota</taxon>
        <taxon>Metazoa</taxon>
        <taxon>Ecdysozoa</taxon>
        <taxon>Nematoda</taxon>
        <taxon>Enoplea</taxon>
        <taxon>Dorylaimia</taxon>
        <taxon>Trichinellida</taxon>
        <taxon>Trichinellidae</taxon>
        <taxon>Trichinella</taxon>
    </lineage>
</organism>
<dbReference type="Proteomes" id="UP000054805">
    <property type="component" value="Unassembled WGS sequence"/>
</dbReference>
<sequence length="65" mass="7511">MQDSMRDITTIDPEWLYELAPHFYEYGTAKKKNNLNFTSQANEVLSKRMKVIKTEAGSLENANDN</sequence>
<protein>
    <submittedName>
        <fullName evidence="1">Putative ATP-dependent RNA helicase DHX35-like protein</fullName>
    </submittedName>
</protein>
<accession>A0A0V1HYS1</accession>
<keyword evidence="1" id="KW-0067">ATP-binding</keyword>
<comment type="caution">
    <text evidence="1">The sequence shown here is derived from an EMBL/GenBank/DDBJ whole genome shotgun (WGS) entry which is preliminary data.</text>
</comment>
<gene>
    <name evidence="1" type="primary">Y67D2.6</name>
    <name evidence="1" type="ORF">T4B_13747</name>
</gene>
<dbReference type="GO" id="GO:0004386">
    <property type="term" value="F:helicase activity"/>
    <property type="evidence" value="ECO:0007669"/>
    <property type="project" value="UniProtKB-KW"/>
</dbReference>
<keyword evidence="2" id="KW-1185">Reference proteome</keyword>